<dbReference type="Pfam" id="PF00583">
    <property type="entry name" value="Acetyltransf_1"/>
    <property type="match status" value="2"/>
</dbReference>
<dbReference type="PROSITE" id="PS51186">
    <property type="entry name" value="GNAT"/>
    <property type="match status" value="2"/>
</dbReference>
<dbReference type="PANTHER" id="PTHR43877">
    <property type="entry name" value="AMINOALKYLPHOSPHONATE N-ACETYLTRANSFERASE-RELATED-RELATED"/>
    <property type="match status" value="1"/>
</dbReference>
<dbReference type="SUPFAM" id="SSF55729">
    <property type="entry name" value="Acyl-CoA N-acyltransferases (Nat)"/>
    <property type="match status" value="2"/>
</dbReference>
<organism evidence="4 5">
    <name type="scientific">Paenibacillus riograndensis SBR5</name>
    <dbReference type="NCBI Taxonomy" id="1073571"/>
    <lineage>
        <taxon>Bacteria</taxon>
        <taxon>Bacillati</taxon>
        <taxon>Bacillota</taxon>
        <taxon>Bacilli</taxon>
        <taxon>Bacillales</taxon>
        <taxon>Paenibacillaceae</taxon>
        <taxon>Paenibacillus</taxon>
        <taxon>Paenibacillus sonchi group</taxon>
    </lineage>
</organism>
<dbReference type="GO" id="GO:0016747">
    <property type="term" value="F:acyltransferase activity, transferring groups other than amino-acyl groups"/>
    <property type="evidence" value="ECO:0007669"/>
    <property type="project" value="InterPro"/>
</dbReference>
<feature type="domain" description="N-acetyltransferase" evidence="3">
    <location>
        <begin position="6"/>
        <end position="146"/>
    </location>
</feature>
<sequence>MSKNIVPLLYHSKEQIAGITRLEQDCSQSDSFYINAGIEHLAKAGGDHGILCYQDNQIIGLLSWYTADGSIANINAIVHPGHRRQGVFRSLLQRAAEDMKPQGIEALCFRVPQGSQAGLAAVQSLGAVFNRSEYLMTLKPMKINSPVSSDLSLFPARPEDFEFMVACSSAAFGDPEAWTRKYFTGTNEPGRATYVAWMNHYRVGLIRFNDLNGNTAIIHDFCILPTHQGKGLGQNVLILALELLLQKPYQQIRLSVVTDNERALNLYRNAGFEVKTEHQYYMSSL</sequence>
<dbReference type="HOGENOM" id="CLU_070012_1_1_9"/>
<name>A0A0E4HFY1_9BACL</name>
<dbReference type="PATRIC" id="fig|1073571.4.peg.7134"/>
<dbReference type="AlphaFoldDB" id="A0A0E4HFY1"/>
<dbReference type="Gene3D" id="3.40.630.30">
    <property type="match status" value="2"/>
</dbReference>
<dbReference type="Proteomes" id="UP000033163">
    <property type="component" value="Chromosome I"/>
</dbReference>
<dbReference type="KEGG" id="pri:PRIO_6672"/>
<evidence type="ECO:0000313" key="4">
    <source>
        <dbReference type="EMBL" id="CQR59019.1"/>
    </source>
</evidence>
<dbReference type="InterPro" id="IPR050832">
    <property type="entry name" value="Bact_Acetyltransf"/>
</dbReference>
<keyword evidence="1" id="KW-0808">Transferase</keyword>
<dbReference type="InterPro" id="IPR000182">
    <property type="entry name" value="GNAT_dom"/>
</dbReference>
<reference evidence="5" key="1">
    <citation type="submission" date="2015-03" db="EMBL/GenBank/DDBJ databases">
        <authorList>
            <person name="Wibberg D."/>
        </authorList>
    </citation>
    <scope>NUCLEOTIDE SEQUENCE [LARGE SCALE GENOMIC DNA]</scope>
</reference>
<dbReference type="InterPro" id="IPR016181">
    <property type="entry name" value="Acyl_CoA_acyltransferase"/>
</dbReference>
<gene>
    <name evidence="4" type="ORF">PRIO_6672</name>
</gene>
<dbReference type="EMBL" id="LN831776">
    <property type="protein sequence ID" value="CQR59019.1"/>
    <property type="molecule type" value="Genomic_DNA"/>
</dbReference>
<evidence type="ECO:0000256" key="1">
    <source>
        <dbReference type="ARBA" id="ARBA00022679"/>
    </source>
</evidence>
<keyword evidence="2" id="KW-0012">Acyltransferase</keyword>
<accession>A0A0E4HFY1</accession>
<dbReference type="RefSeq" id="WP_020434344.1">
    <property type="nucleotide sequence ID" value="NZ_AGBD01001969.1"/>
</dbReference>
<dbReference type="CDD" id="cd04301">
    <property type="entry name" value="NAT_SF"/>
    <property type="match status" value="2"/>
</dbReference>
<evidence type="ECO:0000256" key="2">
    <source>
        <dbReference type="ARBA" id="ARBA00023315"/>
    </source>
</evidence>
<protein>
    <recommendedName>
        <fullName evidence="3">N-acetyltransferase domain-containing protein</fullName>
    </recommendedName>
</protein>
<evidence type="ECO:0000313" key="5">
    <source>
        <dbReference type="Proteomes" id="UP000033163"/>
    </source>
</evidence>
<feature type="domain" description="N-acetyltransferase" evidence="3">
    <location>
        <begin position="151"/>
        <end position="285"/>
    </location>
</feature>
<proteinExistence type="predicted"/>
<dbReference type="PANTHER" id="PTHR43877:SF2">
    <property type="entry name" value="AMINOALKYLPHOSPHONATE N-ACETYLTRANSFERASE-RELATED"/>
    <property type="match status" value="1"/>
</dbReference>
<evidence type="ECO:0000259" key="3">
    <source>
        <dbReference type="PROSITE" id="PS51186"/>
    </source>
</evidence>